<evidence type="ECO:0008006" key="3">
    <source>
        <dbReference type="Google" id="ProtNLM"/>
    </source>
</evidence>
<protein>
    <recommendedName>
        <fullName evidence="3">Terminase small subunit</fullName>
    </recommendedName>
</protein>
<dbReference type="Pfam" id="PF03592">
    <property type="entry name" value="Terminase_2"/>
    <property type="match status" value="1"/>
</dbReference>
<dbReference type="AlphaFoldDB" id="A0AAP8NKM8"/>
<accession>A0AAP8NKM8</accession>
<dbReference type="EMBL" id="PJKN01000008">
    <property type="protein sequence ID" value="PNC53380.1"/>
    <property type="molecule type" value="Genomic_DNA"/>
</dbReference>
<evidence type="ECO:0000313" key="2">
    <source>
        <dbReference type="Proteomes" id="UP000235914"/>
    </source>
</evidence>
<proteinExistence type="predicted"/>
<name>A0AAP8NKM8_9BACT</name>
<dbReference type="GO" id="GO:0051276">
    <property type="term" value="P:chromosome organization"/>
    <property type="evidence" value="ECO:0007669"/>
    <property type="project" value="InterPro"/>
</dbReference>
<gene>
    <name evidence="1" type="ORF">CXU09_11845</name>
</gene>
<dbReference type="InterPro" id="IPR005335">
    <property type="entry name" value="Terminase_ssu"/>
</dbReference>
<dbReference type="Proteomes" id="UP000235914">
    <property type="component" value="Unassembled WGS sequence"/>
</dbReference>
<dbReference type="Gene3D" id="1.10.10.1400">
    <property type="entry name" value="Terminase, small subunit, N-terminal DNA-binding domain, HTH motif"/>
    <property type="match status" value="1"/>
</dbReference>
<sequence length="164" mass="18441">MKKEEMLKDFARCYFENGKNGSKAYRDTYGRGKHLKDSTCSANASRLLKNAKVQEYLSELNKKAESPLILTKQQRMIWLSRVVNTPIGKVDEKSDLCQSHSVTESEFGTTVKITMPNKLSAIAELNKMDGAYEPEKIEVKSELSFSSLLKSLPSDPLVRGTEES</sequence>
<organism evidence="1 2">
    <name type="scientific">Akkermansia muciniphila</name>
    <dbReference type="NCBI Taxonomy" id="239935"/>
    <lineage>
        <taxon>Bacteria</taxon>
        <taxon>Pseudomonadati</taxon>
        <taxon>Verrucomicrobiota</taxon>
        <taxon>Verrucomicrobiia</taxon>
        <taxon>Verrucomicrobiales</taxon>
        <taxon>Akkermansiaceae</taxon>
        <taxon>Akkermansia</taxon>
    </lineage>
</organism>
<dbReference type="RefSeq" id="WP_094135242.1">
    <property type="nucleotide sequence ID" value="NZ_FXXY01000039.1"/>
</dbReference>
<comment type="caution">
    <text evidence="1">The sequence shown here is derived from an EMBL/GenBank/DDBJ whole genome shotgun (WGS) entry which is preliminary data.</text>
</comment>
<dbReference type="InterPro" id="IPR038713">
    <property type="entry name" value="Terminase_Gp1_N_sf"/>
</dbReference>
<reference evidence="1 2" key="1">
    <citation type="journal article" date="2017" name="BMC Genomics">
        <title>Genome sequencing of 39 Akkermansia muciniphila isolates reveals its population structure, genomic and functional diverisity, and global distribution in mammalian gut microbiotas.</title>
        <authorList>
            <person name="Guo X."/>
            <person name="Li S."/>
            <person name="Zhang J."/>
            <person name="Wu F."/>
            <person name="Li X."/>
            <person name="Wu D."/>
            <person name="Zhang M."/>
            <person name="Ou Z."/>
            <person name="Jie Z."/>
            <person name="Yan Q."/>
            <person name="Li P."/>
            <person name="Yi J."/>
            <person name="Peng Y."/>
        </authorList>
    </citation>
    <scope>NUCLEOTIDE SEQUENCE [LARGE SCALE GENOMIC DNA]</scope>
    <source>
        <strain evidence="1 2">GP43</strain>
    </source>
</reference>
<evidence type="ECO:0000313" key="1">
    <source>
        <dbReference type="EMBL" id="PNC53380.1"/>
    </source>
</evidence>